<evidence type="ECO:0000313" key="3">
    <source>
        <dbReference type="Proteomes" id="UP000281406"/>
    </source>
</evidence>
<sequence length="70" mass="7727">MKLETVLYSSKAEEAEPMVLQDNYRATQPLNHRTVLSSFIPGEITAIVIGSLCGCIGLAVIIYFIVKTIR</sequence>
<reference evidence="2 3" key="1">
    <citation type="submission" date="2018-10" db="EMBL/GenBank/DDBJ databases">
        <title>Genome assembly for a Yunnan-Guizhou Plateau 3E fish, Anabarilius grahami (Regan), and its evolutionary and genetic applications.</title>
        <authorList>
            <person name="Jiang W."/>
        </authorList>
    </citation>
    <scope>NUCLEOTIDE SEQUENCE [LARGE SCALE GENOMIC DNA]</scope>
    <source>
        <strain evidence="2">AG-KIZ</strain>
        <tissue evidence="2">Muscle</tissue>
    </source>
</reference>
<evidence type="ECO:0000313" key="2">
    <source>
        <dbReference type="EMBL" id="ROL42079.1"/>
    </source>
</evidence>
<comment type="caution">
    <text evidence="2">The sequence shown here is derived from an EMBL/GenBank/DDBJ whole genome shotgun (WGS) entry which is preliminary data.</text>
</comment>
<gene>
    <name evidence="2" type="ORF">DPX16_19526</name>
</gene>
<dbReference type="SUPFAM" id="SSF51069">
    <property type="entry name" value="Carbonic anhydrase"/>
    <property type="match status" value="1"/>
</dbReference>
<dbReference type="Proteomes" id="UP000281406">
    <property type="component" value="Unassembled WGS sequence"/>
</dbReference>
<name>A0A3N0Y7E0_ANAGA</name>
<keyword evidence="1" id="KW-1133">Transmembrane helix</keyword>
<dbReference type="OrthoDB" id="8960823at2759"/>
<dbReference type="AlphaFoldDB" id="A0A3N0Y7E0"/>
<keyword evidence="1" id="KW-0812">Transmembrane</keyword>
<keyword evidence="3" id="KW-1185">Reference proteome</keyword>
<dbReference type="EMBL" id="RJVU01050431">
    <property type="protein sequence ID" value="ROL42079.1"/>
    <property type="molecule type" value="Genomic_DNA"/>
</dbReference>
<evidence type="ECO:0000256" key="1">
    <source>
        <dbReference type="SAM" id="Phobius"/>
    </source>
</evidence>
<feature type="transmembrane region" description="Helical" evidence="1">
    <location>
        <begin position="44"/>
        <end position="66"/>
    </location>
</feature>
<accession>A0A3N0Y7E0</accession>
<dbReference type="InterPro" id="IPR036398">
    <property type="entry name" value="CA_dom_sf"/>
</dbReference>
<proteinExistence type="predicted"/>
<keyword evidence="1" id="KW-0472">Membrane</keyword>
<organism evidence="2 3">
    <name type="scientific">Anabarilius grahami</name>
    <name type="common">Kanglang fish</name>
    <name type="synonym">Barilius grahami</name>
    <dbReference type="NCBI Taxonomy" id="495550"/>
    <lineage>
        <taxon>Eukaryota</taxon>
        <taxon>Metazoa</taxon>
        <taxon>Chordata</taxon>
        <taxon>Craniata</taxon>
        <taxon>Vertebrata</taxon>
        <taxon>Euteleostomi</taxon>
        <taxon>Actinopterygii</taxon>
        <taxon>Neopterygii</taxon>
        <taxon>Teleostei</taxon>
        <taxon>Ostariophysi</taxon>
        <taxon>Cypriniformes</taxon>
        <taxon>Xenocyprididae</taxon>
        <taxon>Xenocypridinae</taxon>
        <taxon>Xenocypridinae incertae sedis</taxon>
        <taxon>Anabarilius</taxon>
    </lineage>
</organism>
<protein>
    <submittedName>
        <fullName evidence="2">Carbonic anhydrase 14</fullName>
    </submittedName>
</protein>